<dbReference type="STRING" id="661478.OP10G_4765"/>
<protein>
    <submittedName>
        <fullName evidence="1">Uncharacterized protein</fullName>
    </submittedName>
</protein>
<dbReference type="EMBL" id="CP007139">
    <property type="protein sequence ID" value="AIE88133.1"/>
    <property type="molecule type" value="Genomic_DNA"/>
</dbReference>
<evidence type="ECO:0000313" key="1">
    <source>
        <dbReference type="EMBL" id="AIE88133.1"/>
    </source>
</evidence>
<keyword evidence="2" id="KW-1185">Reference proteome</keyword>
<evidence type="ECO:0000313" key="2">
    <source>
        <dbReference type="Proteomes" id="UP000027982"/>
    </source>
</evidence>
<dbReference type="Proteomes" id="UP000027982">
    <property type="component" value="Chromosome"/>
</dbReference>
<reference evidence="1 2" key="1">
    <citation type="journal article" date="2014" name="PLoS ONE">
        <title>The first complete genome sequence of the class fimbriimonadia in the phylum armatimonadetes.</title>
        <authorList>
            <person name="Hu Z.Y."/>
            <person name="Wang Y.Z."/>
            <person name="Im W.T."/>
            <person name="Wang S.Y."/>
            <person name="Zhao G.P."/>
            <person name="Zheng H.J."/>
            <person name="Quan Z.X."/>
        </authorList>
    </citation>
    <scope>NUCLEOTIDE SEQUENCE [LARGE SCALE GENOMIC DNA]</scope>
    <source>
        <strain evidence="1">Gsoil 348</strain>
    </source>
</reference>
<sequence>MGYDRFGQTQSEKEYTFAPLQAATTLSGLPLGGVATEFRSLGRKLEEDGGCSGVGRF</sequence>
<name>A0A068NX97_FIMGI</name>
<accession>A0A068NX97</accession>
<proteinExistence type="predicted"/>
<dbReference type="AlphaFoldDB" id="A0A068NX97"/>
<dbReference type="KEGG" id="fgi:OP10G_4765"/>
<gene>
    <name evidence="1" type="ORF">OP10G_4765</name>
</gene>
<organism evidence="1 2">
    <name type="scientific">Fimbriimonas ginsengisoli Gsoil 348</name>
    <dbReference type="NCBI Taxonomy" id="661478"/>
    <lineage>
        <taxon>Bacteria</taxon>
        <taxon>Bacillati</taxon>
        <taxon>Armatimonadota</taxon>
        <taxon>Fimbriimonadia</taxon>
        <taxon>Fimbriimonadales</taxon>
        <taxon>Fimbriimonadaceae</taxon>
        <taxon>Fimbriimonas</taxon>
    </lineage>
</organism>
<dbReference type="HOGENOM" id="CLU_2990082_0_0_0"/>